<dbReference type="CDD" id="cd09917">
    <property type="entry name" value="F-box_SF"/>
    <property type="match status" value="1"/>
</dbReference>
<feature type="domain" description="F-box" evidence="1">
    <location>
        <begin position="54"/>
        <end position="90"/>
    </location>
</feature>
<dbReference type="Gene3D" id="1.20.1280.50">
    <property type="match status" value="1"/>
</dbReference>
<keyword evidence="3" id="KW-1185">Reference proteome</keyword>
<dbReference type="SUPFAM" id="SSF81383">
    <property type="entry name" value="F-box domain"/>
    <property type="match status" value="1"/>
</dbReference>
<dbReference type="Proteomes" id="UP000002729">
    <property type="component" value="Unassembled WGS sequence"/>
</dbReference>
<evidence type="ECO:0000313" key="2">
    <source>
        <dbReference type="EMBL" id="EGB01800.1"/>
    </source>
</evidence>
<organism evidence="3">
    <name type="scientific">Aureococcus anophagefferens</name>
    <name type="common">Harmful bloom alga</name>
    <dbReference type="NCBI Taxonomy" id="44056"/>
    <lineage>
        <taxon>Eukaryota</taxon>
        <taxon>Sar</taxon>
        <taxon>Stramenopiles</taxon>
        <taxon>Ochrophyta</taxon>
        <taxon>Pelagophyceae</taxon>
        <taxon>Pelagomonadales</taxon>
        <taxon>Pelagomonadaceae</taxon>
        <taxon>Aureococcus</taxon>
    </lineage>
</organism>
<dbReference type="OrthoDB" id="410267at2759"/>
<evidence type="ECO:0000313" key="3">
    <source>
        <dbReference type="Proteomes" id="UP000002729"/>
    </source>
</evidence>
<dbReference type="Pfam" id="PF00646">
    <property type="entry name" value="F-box"/>
    <property type="match status" value="1"/>
</dbReference>
<dbReference type="InterPro" id="IPR036047">
    <property type="entry name" value="F-box-like_dom_sf"/>
</dbReference>
<dbReference type="InterPro" id="IPR001810">
    <property type="entry name" value="F-box_dom"/>
</dbReference>
<dbReference type="AlphaFoldDB" id="F0YSV9"/>
<dbReference type="RefSeq" id="XP_009043501.1">
    <property type="nucleotide sequence ID" value="XM_009045253.1"/>
</dbReference>
<accession>F0YSV9</accession>
<proteinExistence type="predicted"/>
<dbReference type="EMBL" id="GL834163">
    <property type="protein sequence ID" value="EGB01800.1"/>
    <property type="molecule type" value="Genomic_DNA"/>
</dbReference>
<evidence type="ECO:0000259" key="1">
    <source>
        <dbReference type="Pfam" id="PF00646"/>
    </source>
</evidence>
<gene>
    <name evidence="2" type="ORF">AURANDRAFT_69483</name>
</gene>
<dbReference type="InParanoid" id="F0YSV9"/>
<dbReference type="KEGG" id="aaf:AURANDRAFT_69483"/>
<sequence>MGNYLSRRSAEERLEARVAYLEAENASLRRAASRGDLRAPHHRPRLPSWDWEFRIPSDVLILCLSRVPFDDLGSVRACCGRWHRIAREESFALERRQTGQDK</sequence>
<reference evidence="2 3" key="1">
    <citation type="journal article" date="2011" name="Proc. Natl. Acad. Sci. U.S.A.">
        <title>Niche of harmful alga Aureococcus anophagefferens revealed through ecogenomics.</title>
        <authorList>
            <person name="Gobler C.J."/>
            <person name="Berry D.L."/>
            <person name="Dyhrman S.T."/>
            <person name="Wilhelm S.W."/>
            <person name="Salamov A."/>
            <person name="Lobanov A.V."/>
            <person name="Zhang Y."/>
            <person name="Collier J.L."/>
            <person name="Wurch L.L."/>
            <person name="Kustka A.B."/>
            <person name="Dill B.D."/>
            <person name="Shah M."/>
            <person name="VerBerkmoes N.C."/>
            <person name="Kuo A."/>
            <person name="Terry A."/>
            <person name="Pangilinan J."/>
            <person name="Lindquist E.A."/>
            <person name="Lucas S."/>
            <person name="Paulsen I.T."/>
            <person name="Hattenrath-Lehmann T.K."/>
            <person name="Talmage S.C."/>
            <person name="Walker E.A."/>
            <person name="Koch F."/>
            <person name="Burson A.M."/>
            <person name="Marcoval M.A."/>
            <person name="Tang Y.Z."/>
            <person name="Lecleir G.R."/>
            <person name="Coyne K.J."/>
            <person name="Berg G.M."/>
            <person name="Bertrand E.M."/>
            <person name="Saito M.A."/>
            <person name="Gladyshev V.N."/>
            <person name="Grigoriev I.V."/>
        </authorList>
    </citation>
    <scope>NUCLEOTIDE SEQUENCE [LARGE SCALE GENOMIC DNA]</scope>
    <source>
        <strain evidence="3">CCMP 1984</strain>
    </source>
</reference>
<feature type="non-terminal residue" evidence="2">
    <location>
        <position position="102"/>
    </location>
</feature>
<name>F0YSV9_AURAN</name>
<protein>
    <recommendedName>
        <fullName evidence="1">F-box domain-containing protein</fullName>
    </recommendedName>
</protein>
<dbReference type="GeneID" id="20227545"/>